<dbReference type="AlphaFoldDB" id="A0A8H6XFZ7"/>
<gene>
    <name evidence="2" type="ORF">MVEN_01902900</name>
</gene>
<evidence type="ECO:0000256" key="1">
    <source>
        <dbReference type="SAM" id="MobiDB-lite"/>
    </source>
</evidence>
<feature type="compositionally biased region" description="Pro residues" evidence="1">
    <location>
        <begin position="293"/>
        <end position="303"/>
    </location>
</feature>
<evidence type="ECO:0000313" key="2">
    <source>
        <dbReference type="EMBL" id="KAF7339861.1"/>
    </source>
</evidence>
<reference evidence="2" key="1">
    <citation type="submission" date="2020-05" db="EMBL/GenBank/DDBJ databases">
        <title>Mycena genomes resolve the evolution of fungal bioluminescence.</title>
        <authorList>
            <person name="Tsai I.J."/>
        </authorList>
    </citation>
    <scope>NUCLEOTIDE SEQUENCE</scope>
    <source>
        <strain evidence="2">CCC161011</strain>
    </source>
</reference>
<keyword evidence="3" id="KW-1185">Reference proteome</keyword>
<dbReference type="Proteomes" id="UP000620124">
    <property type="component" value="Unassembled WGS sequence"/>
</dbReference>
<dbReference type="OrthoDB" id="3270653at2759"/>
<name>A0A8H6XFZ7_9AGAR</name>
<evidence type="ECO:0000313" key="3">
    <source>
        <dbReference type="Proteomes" id="UP000620124"/>
    </source>
</evidence>
<sequence length="318" mass="33542">MLSAPSGTFGGSKSSLIPPESRGGSPFRRPSFNASESPSEDISHLSGSVPMAPGLQIPHFSFDRSSSSLSSTAETDSPITSSPPAASLSDSSFSPTLRQTRSVSSSSRPHRRPRPLSVGSNGSSAISRNTIRGVPHGPHSQVQIVLPAPLAFNNDRVSPHENSPRFSVVDQWAPPAVRSEGGTPIPKSQRRSSTHSEPRRSTSQSSLAQPPINAAHVRRSASASPSSSLPIRGPATSAQHNRDPSSRLSPPPVPQIPQQWLPPSANSLKGIAEDAGRGRPRDIGSSSATNELPPLPVDRPPPTDGQRRLQKRSKSSGR</sequence>
<dbReference type="EMBL" id="JACAZI010000019">
    <property type="protein sequence ID" value="KAF7339861.1"/>
    <property type="molecule type" value="Genomic_DNA"/>
</dbReference>
<proteinExistence type="predicted"/>
<feature type="compositionally biased region" description="Basic and acidic residues" evidence="1">
    <location>
        <begin position="271"/>
        <end position="282"/>
    </location>
</feature>
<comment type="caution">
    <text evidence="2">The sequence shown here is derived from an EMBL/GenBank/DDBJ whole genome shotgun (WGS) entry which is preliminary data.</text>
</comment>
<protein>
    <submittedName>
        <fullName evidence="2">Uncharacterized protein</fullName>
    </submittedName>
</protein>
<accession>A0A8H6XFZ7</accession>
<feature type="region of interest" description="Disordered" evidence="1">
    <location>
        <begin position="1"/>
        <end position="318"/>
    </location>
</feature>
<organism evidence="2 3">
    <name type="scientific">Mycena venus</name>
    <dbReference type="NCBI Taxonomy" id="2733690"/>
    <lineage>
        <taxon>Eukaryota</taxon>
        <taxon>Fungi</taxon>
        <taxon>Dikarya</taxon>
        <taxon>Basidiomycota</taxon>
        <taxon>Agaricomycotina</taxon>
        <taxon>Agaricomycetes</taxon>
        <taxon>Agaricomycetidae</taxon>
        <taxon>Agaricales</taxon>
        <taxon>Marasmiineae</taxon>
        <taxon>Mycenaceae</taxon>
        <taxon>Mycena</taxon>
    </lineage>
</organism>
<feature type="compositionally biased region" description="Low complexity" evidence="1">
    <location>
        <begin position="82"/>
        <end position="107"/>
    </location>
</feature>
<feature type="compositionally biased region" description="Basic residues" evidence="1">
    <location>
        <begin position="308"/>
        <end position="318"/>
    </location>
</feature>
<feature type="compositionally biased region" description="Polar residues" evidence="1">
    <location>
        <begin position="118"/>
        <end position="130"/>
    </location>
</feature>